<comment type="cofactor">
    <cofactor evidence="1">
        <name>[4Fe-4S] cluster</name>
        <dbReference type="ChEBI" id="CHEBI:49883"/>
    </cofactor>
</comment>
<protein>
    <recommendedName>
        <fullName evidence="10">NADH-ubiquinone oxidoreductase 78 kDa subunit, mitochondrial</fullName>
    </recommendedName>
</protein>
<dbReference type="GO" id="GO:0008137">
    <property type="term" value="F:NADH dehydrogenase (ubiquinone) activity"/>
    <property type="evidence" value="ECO:0007669"/>
    <property type="project" value="InterPro"/>
</dbReference>
<dbReference type="NCBIfam" id="TIGR01973">
    <property type="entry name" value="NuoG"/>
    <property type="match status" value="1"/>
</dbReference>
<dbReference type="STRING" id="133381.A0A2T9ZDR5"/>
<feature type="domain" description="4Fe-4S His(Cys)3-ligated-type" evidence="14">
    <location>
        <begin position="116"/>
        <end position="155"/>
    </location>
</feature>
<evidence type="ECO:0000313" key="15">
    <source>
        <dbReference type="EMBL" id="PVV02754.1"/>
    </source>
</evidence>
<dbReference type="SUPFAM" id="SSF54862">
    <property type="entry name" value="4Fe-4S ferredoxins"/>
    <property type="match status" value="1"/>
</dbReference>
<keyword evidence="5" id="KW-1278">Translocase</keyword>
<feature type="domain" description="2Fe-2S ferredoxin-type" evidence="12">
    <location>
        <begin position="38"/>
        <end position="116"/>
    </location>
</feature>
<dbReference type="FunFam" id="3.30.70.20:FF:000002">
    <property type="entry name" value="NADH-ubiquinone oxidoreductase 75 kDa subunit"/>
    <property type="match status" value="1"/>
</dbReference>
<accession>A0A2T9ZDR5</accession>
<dbReference type="OrthoDB" id="10249365at2759"/>
<dbReference type="CDD" id="cd00207">
    <property type="entry name" value="fer2"/>
    <property type="match status" value="1"/>
</dbReference>
<dbReference type="EMBL" id="MBFS01000341">
    <property type="protein sequence ID" value="PVV02754.1"/>
    <property type="molecule type" value="Genomic_DNA"/>
</dbReference>
<dbReference type="Gene3D" id="3.40.50.740">
    <property type="match status" value="1"/>
</dbReference>
<evidence type="ECO:0000256" key="10">
    <source>
        <dbReference type="ARBA" id="ARBA00070722"/>
    </source>
</evidence>
<dbReference type="GO" id="GO:0051539">
    <property type="term" value="F:4 iron, 4 sulfur cluster binding"/>
    <property type="evidence" value="ECO:0007669"/>
    <property type="project" value="UniProtKB-KW"/>
</dbReference>
<dbReference type="PROSITE" id="PS00641">
    <property type="entry name" value="COMPLEX1_75K_1"/>
    <property type="match status" value="1"/>
</dbReference>
<dbReference type="InterPro" id="IPR050123">
    <property type="entry name" value="Prok_molybdopt-oxidoreductase"/>
</dbReference>
<dbReference type="InterPro" id="IPR006656">
    <property type="entry name" value="Mopterin_OxRdtase"/>
</dbReference>
<organism evidence="15 16">
    <name type="scientific">Smittium megazygosporum</name>
    <dbReference type="NCBI Taxonomy" id="133381"/>
    <lineage>
        <taxon>Eukaryota</taxon>
        <taxon>Fungi</taxon>
        <taxon>Fungi incertae sedis</taxon>
        <taxon>Zoopagomycota</taxon>
        <taxon>Kickxellomycotina</taxon>
        <taxon>Harpellomycetes</taxon>
        <taxon>Harpellales</taxon>
        <taxon>Legeriomycetaceae</taxon>
        <taxon>Smittium</taxon>
    </lineage>
</organism>
<dbReference type="InterPro" id="IPR036010">
    <property type="entry name" value="2Fe-2S_ferredoxin-like_sf"/>
</dbReference>
<sequence>LYNMLSRILNSSISKSFANRTVSNLNSRSFSTTQKLGKEIELFIDGKPVQIEEGSAIIQAAEKIHVDIPRFCYHERLGVAGNCRMCLVEVEKNPKLVASCAFPVTPGMKVITTSDKIKKAREGVMEFLLANHPLDCPICDQGGECDLQEQSMRYGSDRSRFLETKRAVEDKSIGPLVKMIMTRCIQCTRCVRFTNEVAGAPELGTTGRGNDMQIGTYIGAALKTEMSGNIVDLCPVGALTNAPYSFQSRPWELKHTETIDTMDGIGSNIRVDTRDNEVMRILPRTNDLVNEEWISDKTRFAVDGLKNQRLANPLIRVDNRFVAATWEEALQVIANQFRNTNPENMCVVAGNQADAESLVAIKDLFNAAGCEDLRLDTRPGSTTNFNSDIRSNYLLNTTLSGVEHSDALLIIGANPKVEAPILNTRLRKAYLHNNLKVAVVGEPVELTYEYSHVGSDISSLASLLDGSHPFLKTLQTAKKPMILLGSAVSELPNSESVLAAAATIAKGIPNLITDEWNGFNMLQNYASRAAALDIGFKPQTSSQKSDSSFVYLLAADEFDTKAVMNENSFVVYQGHHGDKGAHLANVVLPGAAYTEKVATYVNTEGRVQVTRAALDPPNASREDWQIIRALSEFIGLTLPYSSIDALRGRMSDVSPTLVQTNSDVSTPSKELSLLGLETLAASLPKKSNLASSLSGKFIYPISNFYMTDPISRSSPTMAKATSEFLQPSNKATAEAA</sequence>
<keyword evidence="7" id="KW-0411">Iron-sulfur</keyword>
<dbReference type="InterPro" id="IPR006963">
    <property type="entry name" value="Mopterin_OxRdtase_4Fe-4S_dom"/>
</dbReference>
<comment type="similarity">
    <text evidence="2 11">Belongs to the complex I 75 kDa subunit family.</text>
</comment>
<dbReference type="PANTHER" id="PTHR43105:SF13">
    <property type="entry name" value="NADH-UBIQUINONE OXIDOREDUCTASE 75 KDA SUBUNIT, MITOCHONDRIAL"/>
    <property type="match status" value="1"/>
</dbReference>
<dbReference type="PROSITE" id="PS51085">
    <property type="entry name" value="2FE2S_FER_2"/>
    <property type="match status" value="1"/>
</dbReference>
<dbReference type="Pfam" id="PF00384">
    <property type="entry name" value="Molybdopterin"/>
    <property type="match status" value="1"/>
</dbReference>
<evidence type="ECO:0000256" key="11">
    <source>
        <dbReference type="RuleBase" id="RU004523"/>
    </source>
</evidence>
<dbReference type="PROSITE" id="PS51669">
    <property type="entry name" value="4FE4S_MOW_BIS_MGD"/>
    <property type="match status" value="1"/>
</dbReference>
<dbReference type="InterPro" id="IPR015405">
    <property type="entry name" value="NDUFS1-like_C"/>
</dbReference>
<proteinExistence type="inferred from homology"/>
<dbReference type="PROSITE" id="PS51839">
    <property type="entry name" value="4FE4S_HC3"/>
    <property type="match status" value="1"/>
</dbReference>
<name>A0A2T9ZDR5_9FUNG</name>
<keyword evidence="4" id="KW-0479">Metal-binding</keyword>
<evidence type="ECO:0000256" key="9">
    <source>
        <dbReference type="ARBA" id="ARBA00034078"/>
    </source>
</evidence>
<comment type="caution">
    <text evidence="15">The sequence shown here is derived from an EMBL/GenBank/DDBJ whole genome shotgun (WGS) entry which is preliminary data.</text>
</comment>
<evidence type="ECO:0000256" key="8">
    <source>
        <dbReference type="ARBA" id="ARBA00023027"/>
    </source>
</evidence>
<dbReference type="Pfam" id="PF22117">
    <property type="entry name" value="Fer4_Nqo3"/>
    <property type="match status" value="1"/>
</dbReference>
<evidence type="ECO:0000256" key="1">
    <source>
        <dbReference type="ARBA" id="ARBA00001966"/>
    </source>
</evidence>
<dbReference type="Gene3D" id="3.10.20.740">
    <property type="match status" value="1"/>
</dbReference>
<dbReference type="InterPro" id="IPR010228">
    <property type="entry name" value="NADH_UbQ_OxRdtase_Gsu"/>
</dbReference>
<evidence type="ECO:0000259" key="12">
    <source>
        <dbReference type="PROSITE" id="PS51085"/>
    </source>
</evidence>
<evidence type="ECO:0000259" key="14">
    <source>
        <dbReference type="PROSITE" id="PS51839"/>
    </source>
</evidence>
<dbReference type="Gene3D" id="3.30.70.20">
    <property type="match status" value="1"/>
</dbReference>
<feature type="non-terminal residue" evidence="15">
    <location>
        <position position="1"/>
    </location>
</feature>
<keyword evidence="8" id="KW-0520">NAD</keyword>
<evidence type="ECO:0000256" key="3">
    <source>
        <dbReference type="ARBA" id="ARBA00022485"/>
    </source>
</evidence>
<dbReference type="Proteomes" id="UP000245609">
    <property type="component" value="Unassembled WGS sequence"/>
</dbReference>
<dbReference type="Pfam" id="PF13510">
    <property type="entry name" value="Fer2_4"/>
    <property type="match status" value="1"/>
</dbReference>
<dbReference type="AlphaFoldDB" id="A0A2T9ZDR5"/>
<evidence type="ECO:0000256" key="6">
    <source>
        <dbReference type="ARBA" id="ARBA00023004"/>
    </source>
</evidence>
<reference evidence="15 16" key="1">
    <citation type="journal article" date="2018" name="MBio">
        <title>Comparative Genomics Reveals the Core Gene Toolbox for the Fungus-Insect Symbiosis.</title>
        <authorList>
            <person name="Wang Y."/>
            <person name="Stata M."/>
            <person name="Wang W."/>
            <person name="Stajich J.E."/>
            <person name="White M.M."/>
            <person name="Moncalvo J.M."/>
        </authorList>
    </citation>
    <scope>NUCLEOTIDE SEQUENCE [LARGE SCALE GENOMIC DNA]</scope>
    <source>
        <strain evidence="15 16">SC-DP-2</strain>
    </source>
</reference>
<dbReference type="PANTHER" id="PTHR43105">
    <property type="entry name" value="RESPIRATORY NITRATE REDUCTASE"/>
    <property type="match status" value="1"/>
</dbReference>
<dbReference type="GO" id="GO:0046872">
    <property type="term" value="F:metal ion binding"/>
    <property type="evidence" value="ECO:0007669"/>
    <property type="project" value="UniProtKB-KW"/>
</dbReference>
<dbReference type="FunFam" id="3.30.200.210:FF:000002">
    <property type="entry name" value="NADH-ubiquinone oxidoreductase 75 kDa subunit"/>
    <property type="match status" value="1"/>
</dbReference>
<dbReference type="Pfam" id="PF22151">
    <property type="entry name" value="Fer4_NDSU1"/>
    <property type="match status" value="1"/>
</dbReference>
<dbReference type="Pfam" id="PF09326">
    <property type="entry name" value="NADH_dhqG_C"/>
    <property type="match status" value="1"/>
</dbReference>
<evidence type="ECO:0000259" key="13">
    <source>
        <dbReference type="PROSITE" id="PS51669"/>
    </source>
</evidence>
<evidence type="ECO:0000256" key="2">
    <source>
        <dbReference type="ARBA" id="ARBA00005404"/>
    </source>
</evidence>
<evidence type="ECO:0000256" key="5">
    <source>
        <dbReference type="ARBA" id="ARBA00022967"/>
    </source>
</evidence>
<evidence type="ECO:0000256" key="7">
    <source>
        <dbReference type="ARBA" id="ARBA00023014"/>
    </source>
</evidence>
<evidence type="ECO:0000256" key="4">
    <source>
        <dbReference type="ARBA" id="ARBA00022723"/>
    </source>
</evidence>
<keyword evidence="3" id="KW-0004">4Fe-4S</keyword>
<evidence type="ECO:0000313" key="16">
    <source>
        <dbReference type="Proteomes" id="UP000245609"/>
    </source>
</evidence>
<dbReference type="SUPFAM" id="SSF54292">
    <property type="entry name" value="2Fe-2S ferredoxin-like"/>
    <property type="match status" value="1"/>
</dbReference>
<dbReference type="PROSITE" id="PS00642">
    <property type="entry name" value="COMPLEX1_75K_2"/>
    <property type="match status" value="1"/>
</dbReference>
<dbReference type="GO" id="GO:0016020">
    <property type="term" value="C:membrane"/>
    <property type="evidence" value="ECO:0007669"/>
    <property type="project" value="InterPro"/>
</dbReference>
<comment type="cofactor">
    <cofactor evidence="9">
        <name>[2Fe-2S] cluster</name>
        <dbReference type="ChEBI" id="CHEBI:190135"/>
    </cofactor>
</comment>
<dbReference type="Gene3D" id="3.30.200.210">
    <property type="match status" value="1"/>
</dbReference>
<feature type="domain" description="4Fe-4S Mo/W bis-MGD-type" evidence="13">
    <location>
        <begin position="253"/>
        <end position="309"/>
    </location>
</feature>
<dbReference type="InterPro" id="IPR001041">
    <property type="entry name" value="2Fe-2S_ferredoxin-type"/>
</dbReference>
<gene>
    <name evidence="15" type="ORF">BB560_002782</name>
</gene>
<dbReference type="GO" id="GO:0016651">
    <property type="term" value="F:oxidoreductase activity, acting on NAD(P)H"/>
    <property type="evidence" value="ECO:0007669"/>
    <property type="project" value="InterPro"/>
</dbReference>
<dbReference type="InterPro" id="IPR000283">
    <property type="entry name" value="NADH_UbQ_OxRdtase_75kDa_su_CS"/>
</dbReference>
<dbReference type="CDD" id="cd02773">
    <property type="entry name" value="MopB_Res-Cmplx1_Nad11"/>
    <property type="match status" value="1"/>
</dbReference>
<dbReference type="SUPFAM" id="SSF53706">
    <property type="entry name" value="Formate dehydrogenase/DMSO reductase, domains 1-3"/>
    <property type="match status" value="1"/>
</dbReference>
<dbReference type="Pfam" id="PF10588">
    <property type="entry name" value="NADH-G_4Fe-4S_3"/>
    <property type="match status" value="1"/>
</dbReference>
<dbReference type="InterPro" id="IPR019574">
    <property type="entry name" value="NADH_UbQ_OxRdtase_Gsu_4Fe4S-bd"/>
</dbReference>
<dbReference type="GO" id="GO:0042773">
    <property type="term" value="P:ATP synthesis coupled electron transport"/>
    <property type="evidence" value="ECO:0007669"/>
    <property type="project" value="InterPro"/>
</dbReference>
<dbReference type="SMART" id="SM00929">
    <property type="entry name" value="NADH-G_4Fe-4S_3"/>
    <property type="match status" value="1"/>
</dbReference>
<keyword evidence="6" id="KW-0408">Iron</keyword>
<keyword evidence="16" id="KW-1185">Reference proteome</keyword>
<dbReference type="PROSITE" id="PS00643">
    <property type="entry name" value="COMPLEX1_75K_3"/>
    <property type="match status" value="1"/>
</dbReference>
<dbReference type="InterPro" id="IPR054351">
    <property type="entry name" value="NADH_UbQ_OxRdtase_ferredoxin"/>
</dbReference>
<dbReference type="FunFam" id="3.10.20.740:FF:000001">
    <property type="entry name" value="NADH-quinone oxidoreductase subunit G"/>
    <property type="match status" value="1"/>
</dbReference>